<reference evidence="2 3" key="1">
    <citation type="submission" date="2018-05" db="EMBL/GenBank/DDBJ databases">
        <title>Integrated omic analyses show evidence that a Ca. Accumulibacter phosphatis strain performs denitrification under micro-aerobic conditions.</title>
        <authorList>
            <person name="Camejo P.Y."/>
            <person name="Katherine M.D."/>
            <person name="Daniel N.R."/>
        </authorList>
    </citation>
    <scope>NUCLEOTIDE SEQUENCE [LARGE SCALE GENOMIC DNA]</scope>
    <source>
        <strain evidence="2">UW-LDO-IC</strain>
    </source>
</reference>
<protein>
    <submittedName>
        <fullName evidence="2">Uncharacterized protein</fullName>
    </submittedName>
</protein>
<accession>A0A369XJU5</accession>
<gene>
    <name evidence="2" type="ORF">DVS81_20640</name>
</gene>
<proteinExistence type="predicted"/>
<comment type="caution">
    <text evidence="2">The sequence shown here is derived from an EMBL/GenBank/DDBJ whole genome shotgun (WGS) entry which is preliminary data.</text>
</comment>
<name>A0A369XJU5_9PROT</name>
<sequence>MLRRLRDRGLLEKQGSGSRTYYTLQHPEAVPDLHPEQARLPFDTNPQLLEGGKSNDESGKLQRADLPPELATRLPKAGQRLSANAVRTLIRTLCRWRALRGEELATLLGKDLKYLRNRHLSDMLHSEQLSLLYPESPNHPHQAYVLPTNGGEANRG</sequence>
<evidence type="ECO:0000313" key="3">
    <source>
        <dbReference type="Proteomes" id="UP000253831"/>
    </source>
</evidence>
<evidence type="ECO:0000313" key="2">
    <source>
        <dbReference type="EMBL" id="RDE48709.1"/>
    </source>
</evidence>
<organism evidence="2 3">
    <name type="scientific">Candidatus Accumulibacter meliphilus</name>
    <dbReference type="NCBI Taxonomy" id="2211374"/>
    <lineage>
        <taxon>Bacteria</taxon>
        <taxon>Pseudomonadati</taxon>
        <taxon>Pseudomonadota</taxon>
        <taxon>Betaproteobacteria</taxon>
        <taxon>Candidatus Accumulibacter</taxon>
    </lineage>
</organism>
<evidence type="ECO:0000256" key="1">
    <source>
        <dbReference type="SAM" id="MobiDB-lite"/>
    </source>
</evidence>
<dbReference type="Proteomes" id="UP000253831">
    <property type="component" value="Unassembled WGS sequence"/>
</dbReference>
<feature type="region of interest" description="Disordered" evidence="1">
    <location>
        <begin position="37"/>
        <end position="61"/>
    </location>
</feature>
<dbReference type="EMBL" id="QPGA01000113">
    <property type="protein sequence ID" value="RDE48709.1"/>
    <property type="molecule type" value="Genomic_DNA"/>
</dbReference>
<dbReference type="AlphaFoldDB" id="A0A369XJU5"/>